<gene>
    <name evidence="11" type="ORF">PSYICH_LOCUS14431</name>
</gene>
<dbReference type="SUPFAM" id="SSF53098">
    <property type="entry name" value="Ribonuclease H-like"/>
    <property type="match status" value="1"/>
</dbReference>
<name>A0A9P0D8T4_9CUCU</name>
<keyword evidence="6" id="KW-0943">RNA-mediated gene silencing</keyword>
<accession>A0A9P0D8T4</accession>
<dbReference type="SUPFAM" id="SSF101690">
    <property type="entry name" value="PAZ domain"/>
    <property type="match status" value="1"/>
</dbReference>
<evidence type="ECO:0000259" key="10">
    <source>
        <dbReference type="PROSITE" id="PS50822"/>
    </source>
</evidence>
<dbReference type="SMART" id="SM00950">
    <property type="entry name" value="Piwi"/>
    <property type="match status" value="1"/>
</dbReference>
<dbReference type="GO" id="GO:0005737">
    <property type="term" value="C:cytoplasm"/>
    <property type="evidence" value="ECO:0007669"/>
    <property type="project" value="UniProtKB-SubCell"/>
</dbReference>
<dbReference type="PANTHER" id="PTHR22891">
    <property type="entry name" value="EUKARYOTIC TRANSLATION INITIATION FACTOR 2C"/>
    <property type="match status" value="1"/>
</dbReference>
<dbReference type="InterPro" id="IPR012337">
    <property type="entry name" value="RNaseH-like_sf"/>
</dbReference>
<dbReference type="OrthoDB" id="445936at2759"/>
<reference evidence="11" key="1">
    <citation type="submission" date="2022-01" db="EMBL/GenBank/DDBJ databases">
        <authorList>
            <person name="King R."/>
        </authorList>
    </citation>
    <scope>NUCLEOTIDE SEQUENCE</scope>
</reference>
<dbReference type="SMART" id="SM00949">
    <property type="entry name" value="PAZ"/>
    <property type="match status" value="1"/>
</dbReference>
<evidence type="ECO:0000256" key="5">
    <source>
        <dbReference type="ARBA" id="ARBA00022884"/>
    </source>
</evidence>
<evidence type="ECO:0000313" key="11">
    <source>
        <dbReference type="EMBL" id="CAH1114541.1"/>
    </source>
</evidence>
<keyword evidence="5" id="KW-0694">RNA-binding</keyword>
<sequence length="897" mass="101205">MDARGRGRARGRARGGTQQGEGGAPGGQGPPGGQRPPQRPQGAPGDPWSRPTRPQQAPPAAAPPQAPTQWVRPQMPAPAASVGRGSRLGGGDVPELSSAAELGGAIHTPAGDADNQTMRRGGGNGGIRGRSLRSDLIFTRPKELVSKQGTIGAPIQLLSNYFQLIEAGKWSLFQYRVDFNPEIDHTGHKKRLMYLALQGVLQGYIFDGTVMYSNRRINPDPMEKFVETEAGEKIRITIRLVGDVAWGDFQYMNIFNLIIRHCLKHMKLQQIDRDYYDPHLKISIPDYRMELWPGFLTSMRQHEKNILMNCELKFKHMRMDNVYDMLLECQSNNVKAEFQSKIIGSIVLTYYNNKTYKIDDVDFNTTPSSTFPKKDGTQISFVQYYREKYNINIQVPNQPMLISRSKPREIRAGMSEIVQLVPELCQLTGLTDRQRDNFQLMKALAEHTRVGPAQRMKKLEEFSNRLLKCPEAVTELKKWDLKLADQLIRFNGRVLPQEQIVGGNNAKYPAGQQADWTRELRNLPMFVPGKMSKFAVVCPQKFRNNCGEFLQCLQKSARGMQWDIGQPRIFDIQDDRANSYLECIENLISKNNPDMIMCVTPNNSADRYSAIKKKCCVDRGVPTQVILAKNLSSKGVMSIATKVAIQLNCKIGGAPWTVLMPLSNLMVVGYDVCRDTANKGKSFAAMVASLDKQITRYFNHTSEHALEEELSENIAAFLILACQKFKELNGRYPERILIYRDGVGDGQLPFVIEHEVENIKKKLTQEIYKNNDLKMAFVVVSKRINTRIFTSNGNPPPGTVVDDVITLPERYDFFIVSQCVRQGSVSPTSYNVISDNLGLPPERLQILTYKLCHMYYNWSGTVRVPAPCQYAHKLAFLTAQSLHRPANRALENVLYYL</sequence>
<dbReference type="InterPro" id="IPR036397">
    <property type="entry name" value="RNaseH_sf"/>
</dbReference>
<comment type="similarity">
    <text evidence="7">Belongs to the argonaute family. Piwi subfamily.</text>
</comment>
<feature type="domain" description="Piwi" evidence="10">
    <location>
        <begin position="595"/>
        <end position="883"/>
    </location>
</feature>
<evidence type="ECO:0000259" key="9">
    <source>
        <dbReference type="PROSITE" id="PS50821"/>
    </source>
</evidence>
<dbReference type="PROSITE" id="PS50822">
    <property type="entry name" value="PIWI"/>
    <property type="match status" value="1"/>
</dbReference>
<dbReference type="FunFam" id="3.30.420.10:FF:000014">
    <property type="entry name" value="Piwi-like RNA-mediated gene silencing 1"/>
    <property type="match status" value="1"/>
</dbReference>
<dbReference type="FunFam" id="2.170.260.10:FF:000003">
    <property type="entry name" value="Piwi-like RNA-mediated gene silencing 2"/>
    <property type="match status" value="1"/>
</dbReference>
<keyword evidence="2" id="KW-0217">Developmental protein</keyword>
<dbReference type="Pfam" id="PF02171">
    <property type="entry name" value="Piwi"/>
    <property type="match status" value="1"/>
</dbReference>
<keyword evidence="12" id="KW-1185">Reference proteome</keyword>
<evidence type="ECO:0008006" key="13">
    <source>
        <dbReference type="Google" id="ProtNLM"/>
    </source>
</evidence>
<dbReference type="EMBL" id="OV651820">
    <property type="protein sequence ID" value="CAH1114541.1"/>
    <property type="molecule type" value="Genomic_DNA"/>
</dbReference>
<dbReference type="CDD" id="cd04658">
    <property type="entry name" value="Piwi_piwi-like_Euk"/>
    <property type="match status" value="1"/>
</dbReference>
<dbReference type="Gene3D" id="2.170.260.10">
    <property type="entry name" value="paz domain"/>
    <property type="match status" value="1"/>
</dbReference>
<feature type="region of interest" description="Disordered" evidence="8">
    <location>
        <begin position="1"/>
        <end position="133"/>
    </location>
</feature>
<feature type="compositionally biased region" description="Pro residues" evidence="8">
    <location>
        <begin position="56"/>
        <end position="66"/>
    </location>
</feature>
<feature type="domain" description="PAZ" evidence="9">
    <location>
        <begin position="321"/>
        <end position="429"/>
    </location>
</feature>
<dbReference type="GO" id="GO:0140965">
    <property type="term" value="P:secondary piRNA processing"/>
    <property type="evidence" value="ECO:0007669"/>
    <property type="project" value="UniProtKB-ARBA"/>
</dbReference>
<feature type="compositionally biased region" description="Basic residues" evidence="8">
    <location>
        <begin position="1"/>
        <end position="13"/>
    </location>
</feature>
<dbReference type="Pfam" id="PF02170">
    <property type="entry name" value="PAZ"/>
    <property type="match status" value="1"/>
</dbReference>
<keyword evidence="4" id="KW-0221">Differentiation</keyword>
<dbReference type="GO" id="GO:0003723">
    <property type="term" value="F:RNA binding"/>
    <property type="evidence" value="ECO:0007669"/>
    <property type="project" value="UniProtKB-KW"/>
</dbReference>
<evidence type="ECO:0000256" key="8">
    <source>
        <dbReference type="SAM" id="MobiDB-lite"/>
    </source>
</evidence>
<comment type="subcellular location">
    <subcellularLocation>
        <location evidence="1">Cytoplasm</location>
    </subcellularLocation>
</comment>
<evidence type="ECO:0000256" key="3">
    <source>
        <dbReference type="ARBA" id="ARBA00022490"/>
    </source>
</evidence>
<dbReference type="InterPro" id="IPR003165">
    <property type="entry name" value="Piwi"/>
</dbReference>
<evidence type="ECO:0000256" key="6">
    <source>
        <dbReference type="ARBA" id="ARBA00023158"/>
    </source>
</evidence>
<keyword evidence="3" id="KW-0963">Cytoplasm</keyword>
<dbReference type="AlphaFoldDB" id="A0A9P0D8T4"/>
<organism evidence="11 12">
    <name type="scientific">Psylliodes chrysocephalus</name>
    <dbReference type="NCBI Taxonomy" id="3402493"/>
    <lineage>
        <taxon>Eukaryota</taxon>
        <taxon>Metazoa</taxon>
        <taxon>Ecdysozoa</taxon>
        <taxon>Arthropoda</taxon>
        <taxon>Hexapoda</taxon>
        <taxon>Insecta</taxon>
        <taxon>Pterygota</taxon>
        <taxon>Neoptera</taxon>
        <taxon>Endopterygota</taxon>
        <taxon>Coleoptera</taxon>
        <taxon>Polyphaga</taxon>
        <taxon>Cucujiformia</taxon>
        <taxon>Chrysomeloidea</taxon>
        <taxon>Chrysomelidae</taxon>
        <taxon>Galerucinae</taxon>
        <taxon>Alticini</taxon>
        <taxon>Psylliodes</taxon>
    </lineage>
</organism>
<dbReference type="CDD" id="cd02845">
    <property type="entry name" value="PAZ_piwi_like"/>
    <property type="match status" value="1"/>
</dbReference>
<evidence type="ECO:0000313" key="12">
    <source>
        <dbReference type="Proteomes" id="UP001153636"/>
    </source>
</evidence>
<dbReference type="Proteomes" id="UP001153636">
    <property type="component" value="Chromosome 8"/>
</dbReference>
<dbReference type="Pfam" id="PF23278">
    <property type="entry name" value="Piwi_N"/>
    <property type="match status" value="1"/>
</dbReference>
<evidence type="ECO:0000256" key="1">
    <source>
        <dbReference type="ARBA" id="ARBA00004496"/>
    </source>
</evidence>
<dbReference type="InterPro" id="IPR036085">
    <property type="entry name" value="PAZ_dom_sf"/>
</dbReference>
<protein>
    <recommendedName>
        <fullName evidence="13">Piwi</fullName>
    </recommendedName>
</protein>
<evidence type="ECO:0000256" key="4">
    <source>
        <dbReference type="ARBA" id="ARBA00022782"/>
    </source>
</evidence>
<dbReference type="GO" id="GO:0030154">
    <property type="term" value="P:cell differentiation"/>
    <property type="evidence" value="ECO:0007669"/>
    <property type="project" value="UniProtKB-KW"/>
</dbReference>
<evidence type="ECO:0000256" key="2">
    <source>
        <dbReference type="ARBA" id="ARBA00022473"/>
    </source>
</evidence>
<dbReference type="PROSITE" id="PS50821">
    <property type="entry name" value="PAZ"/>
    <property type="match status" value="1"/>
</dbReference>
<evidence type="ECO:0000256" key="7">
    <source>
        <dbReference type="ARBA" id="ARBA00038291"/>
    </source>
</evidence>
<feature type="compositionally biased region" description="Low complexity" evidence="8">
    <location>
        <begin position="40"/>
        <end position="55"/>
    </location>
</feature>
<dbReference type="InterPro" id="IPR003100">
    <property type="entry name" value="PAZ_dom"/>
</dbReference>
<proteinExistence type="inferred from homology"/>
<feature type="compositionally biased region" description="Gly residues" evidence="8">
    <location>
        <begin position="17"/>
        <end position="32"/>
    </location>
</feature>
<dbReference type="Gene3D" id="3.40.50.2300">
    <property type="match status" value="1"/>
</dbReference>
<dbReference type="Gene3D" id="3.30.420.10">
    <property type="entry name" value="Ribonuclease H-like superfamily/Ribonuclease H"/>
    <property type="match status" value="1"/>
</dbReference>